<dbReference type="Proteomes" id="UP000190648">
    <property type="component" value="Unassembled WGS sequence"/>
</dbReference>
<evidence type="ECO:0000313" key="1">
    <source>
        <dbReference type="EMBL" id="OPJ67693.1"/>
    </source>
</evidence>
<accession>A0A1V4J5Z6</accession>
<name>A0A1V4J5Z6_PATFA</name>
<keyword evidence="2" id="KW-1185">Reference proteome</keyword>
<dbReference type="EMBL" id="LSYS01008925">
    <property type="protein sequence ID" value="OPJ67693.1"/>
    <property type="molecule type" value="Genomic_DNA"/>
</dbReference>
<sequence length="66" mass="7247">MGRDNCWLSESCSFQSSFLPYLSRRAFYLTEANHCILFVSVKAKPNSSSALSSSATDKYIGSLTGD</sequence>
<reference evidence="1 2" key="1">
    <citation type="submission" date="2016-02" db="EMBL/GenBank/DDBJ databases">
        <title>Band-tailed pigeon sequencing and assembly.</title>
        <authorList>
            <person name="Soares A.E."/>
            <person name="Novak B.J."/>
            <person name="Rice E.S."/>
            <person name="O'Connell B."/>
            <person name="Chang D."/>
            <person name="Weber S."/>
            <person name="Shapiro B."/>
        </authorList>
    </citation>
    <scope>NUCLEOTIDE SEQUENCE [LARGE SCALE GENOMIC DNA]</scope>
    <source>
        <strain evidence="1">BTP2013</strain>
        <tissue evidence="1">Blood</tissue>
    </source>
</reference>
<gene>
    <name evidence="1" type="ORF">AV530_001945</name>
</gene>
<comment type="caution">
    <text evidence="1">The sequence shown here is derived from an EMBL/GenBank/DDBJ whole genome shotgun (WGS) entry which is preliminary data.</text>
</comment>
<protein>
    <submittedName>
        <fullName evidence="1">Uncharacterized protein</fullName>
    </submittedName>
</protein>
<dbReference type="AlphaFoldDB" id="A0A1V4J5Z6"/>
<proteinExistence type="predicted"/>
<organism evidence="1 2">
    <name type="scientific">Patagioenas fasciata monilis</name>
    <dbReference type="NCBI Taxonomy" id="372326"/>
    <lineage>
        <taxon>Eukaryota</taxon>
        <taxon>Metazoa</taxon>
        <taxon>Chordata</taxon>
        <taxon>Craniata</taxon>
        <taxon>Vertebrata</taxon>
        <taxon>Euteleostomi</taxon>
        <taxon>Archelosauria</taxon>
        <taxon>Archosauria</taxon>
        <taxon>Dinosauria</taxon>
        <taxon>Saurischia</taxon>
        <taxon>Theropoda</taxon>
        <taxon>Coelurosauria</taxon>
        <taxon>Aves</taxon>
        <taxon>Neognathae</taxon>
        <taxon>Neoaves</taxon>
        <taxon>Columbimorphae</taxon>
        <taxon>Columbiformes</taxon>
        <taxon>Columbidae</taxon>
        <taxon>Patagioenas</taxon>
    </lineage>
</organism>
<evidence type="ECO:0000313" key="2">
    <source>
        <dbReference type="Proteomes" id="UP000190648"/>
    </source>
</evidence>